<comment type="caution">
    <text evidence="1">The sequence shown here is derived from an EMBL/GenBank/DDBJ whole genome shotgun (WGS) entry which is preliminary data.</text>
</comment>
<accession>A0A4Y2L9P2</accession>
<proteinExistence type="predicted"/>
<sequence>MFSHHCLKRTLFQISVPSISENGNSHWVPNLDCMWVALYFPLELLQEFLTGIVMQEDDTITEHARTFASNGFKKPCESGTRETTFLYVLPFQSLCHV</sequence>
<dbReference type="OrthoDB" id="10398079at2759"/>
<dbReference type="AlphaFoldDB" id="A0A4Y2L9P2"/>
<name>A0A4Y2L9P2_ARAVE</name>
<evidence type="ECO:0000313" key="2">
    <source>
        <dbReference type="Proteomes" id="UP000499080"/>
    </source>
</evidence>
<dbReference type="Proteomes" id="UP000499080">
    <property type="component" value="Unassembled WGS sequence"/>
</dbReference>
<reference evidence="1 2" key="1">
    <citation type="journal article" date="2019" name="Sci. Rep.">
        <title>Orb-weaving spider Araneus ventricosus genome elucidates the spidroin gene catalogue.</title>
        <authorList>
            <person name="Kono N."/>
            <person name="Nakamura H."/>
            <person name="Ohtoshi R."/>
            <person name="Moran D.A.P."/>
            <person name="Shinohara A."/>
            <person name="Yoshida Y."/>
            <person name="Fujiwara M."/>
            <person name="Mori M."/>
            <person name="Tomita M."/>
            <person name="Arakawa K."/>
        </authorList>
    </citation>
    <scope>NUCLEOTIDE SEQUENCE [LARGE SCALE GENOMIC DNA]</scope>
</reference>
<dbReference type="EMBL" id="BGPR01198410">
    <property type="protein sequence ID" value="GBN11129.1"/>
    <property type="molecule type" value="Genomic_DNA"/>
</dbReference>
<organism evidence="1 2">
    <name type="scientific">Araneus ventricosus</name>
    <name type="common">Orbweaver spider</name>
    <name type="synonym">Epeira ventricosa</name>
    <dbReference type="NCBI Taxonomy" id="182803"/>
    <lineage>
        <taxon>Eukaryota</taxon>
        <taxon>Metazoa</taxon>
        <taxon>Ecdysozoa</taxon>
        <taxon>Arthropoda</taxon>
        <taxon>Chelicerata</taxon>
        <taxon>Arachnida</taxon>
        <taxon>Araneae</taxon>
        <taxon>Araneomorphae</taxon>
        <taxon>Entelegynae</taxon>
        <taxon>Araneoidea</taxon>
        <taxon>Araneidae</taxon>
        <taxon>Araneus</taxon>
    </lineage>
</organism>
<evidence type="ECO:0000313" key="1">
    <source>
        <dbReference type="EMBL" id="GBN11129.1"/>
    </source>
</evidence>
<keyword evidence="2" id="KW-1185">Reference proteome</keyword>
<gene>
    <name evidence="1" type="ORF">AVEN_46633_1</name>
</gene>
<protein>
    <submittedName>
        <fullName evidence="1">Uncharacterized protein</fullName>
    </submittedName>
</protein>